<reference evidence="3" key="1">
    <citation type="submission" date="2016-02" db="EMBL/GenBank/DDBJ databases">
        <authorList>
            <person name="Schultz-Johansen M."/>
            <person name="Glaring M.A."/>
            <person name="Bech P.K."/>
            <person name="Stougaard P."/>
        </authorList>
    </citation>
    <scope>NUCLEOTIDE SEQUENCE [LARGE SCALE GENOMIC DNA]</scope>
    <source>
        <strain evidence="3">S66</strain>
    </source>
</reference>
<dbReference type="AlphaFoldDB" id="A0A135ZZH4"/>
<dbReference type="Proteomes" id="UP000070299">
    <property type="component" value="Unassembled WGS sequence"/>
</dbReference>
<gene>
    <name evidence="2" type="ORF">AX660_17865</name>
</gene>
<dbReference type="STRING" id="1799789.AX660_17865"/>
<sequence>MTLCLAACDKTPSSAATITTDTAIPKSWIDPDTGHKVVRLSEEPGSRSLYFHQNSYAASGDKMVISVDNPKGVAVVDLVSQQVTRLYEDPNIGILFMGPVSRDVYLTYIPPIDGEVVHPQNELQTPTKVLAVNIDSGAVRDVATVARGKIHSINNDETLLIGAFAEAAHNLETGPRDSRFEARYEAKDADGNPLSFADAKEVRMDERLEKRIPMQMFTVNIQSGEQKTIMKSTDWLNHIQFSPHDPELVMYSHEGPWHKVDRIWVTDIHGKTPEKIHSRMMNMEIAGHEFWSFDGSTIYYDLQTPRGQDFWLASYNLETGERVWRHMERDEWSVHFNISRDGKLFAGDGGDNEMVAKAKDGKWIYLFDSVPVKDVAGISARNAKDLVKPAVLKATKLVNMQNHDYRLEPNITFTPDGKWLVFRSNMHGPVHVYAVEIAKH</sequence>
<dbReference type="GO" id="GO:0047487">
    <property type="term" value="F:oligogalacturonide lyase activity"/>
    <property type="evidence" value="ECO:0007669"/>
    <property type="project" value="InterPro"/>
</dbReference>
<dbReference type="Gene3D" id="2.130.10.10">
    <property type="entry name" value="YVTN repeat-like/Quinoprotein amine dehydrogenase"/>
    <property type="match status" value="1"/>
</dbReference>
<comment type="caution">
    <text evidence="2">The sequence shown here is derived from an EMBL/GenBank/DDBJ whole genome shotgun (WGS) entry which is preliminary data.</text>
</comment>
<keyword evidence="3" id="KW-1185">Reference proteome</keyword>
<accession>A0A135ZZH4</accession>
<proteinExistence type="predicted"/>
<dbReference type="SUPFAM" id="SSF82171">
    <property type="entry name" value="DPP6 N-terminal domain-like"/>
    <property type="match status" value="1"/>
</dbReference>
<feature type="domain" description="Oligogalacturonate lyase" evidence="1">
    <location>
        <begin position="214"/>
        <end position="437"/>
    </location>
</feature>
<protein>
    <submittedName>
        <fullName evidence="2">Oligogalacturonate lyase</fullName>
    </submittedName>
</protein>
<evidence type="ECO:0000313" key="2">
    <source>
        <dbReference type="EMBL" id="KXI28398.1"/>
    </source>
</evidence>
<keyword evidence="2" id="KW-0456">Lyase</keyword>
<dbReference type="InterPro" id="IPR015943">
    <property type="entry name" value="WD40/YVTN_repeat-like_dom_sf"/>
</dbReference>
<evidence type="ECO:0000313" key="3">
    <source>
        <dbReference type="Proteomes" id="UP000070299"/>
    </source>
</evidence>
<dbReference type="Pfam" id="PF14583">
    <property type="entry name" value="Pectate_lyase22"/>
    <property type="match status" value="1"/>
</dbReference>
<dbReference type="GO" id="GO:0045490">
    <property type="term" value="P:pectin catabolic process"/>
    <property type="evidence" value="ECO:0007669"/>
    <property type="project" value="InterPro"/>
</dbReference>
<dbReference type="EMBL" id="LSNE01000007">
    <property type="protein sequence ID" value="KXI28398.1"/>
    <property type="molecule type" value="Genomic_DNA"/>
</dbReference>
<dbReference type="InterPro" id="IPR027946">
    <property type="entry name" value="Ogl_dom"/>
</dbReference>
<evidence type="ECO:0000259" key="1">
    <source>
        <dbReference type="Pfam" id="PF14583"/>
    </source>
</evidence>
<name>A0A135ZZH4_9ALTE</name>
<organism evidence="2 3">
    <name type="scientific">Paraglaciecola hydrolytica</name>
    <dbReference type="NCBI Taxonomy" id="1799789"/>
    <lineage>
        <taxon>Bacteria</taxon>
        <taxon>Pseudomonadati</taxon>
        <taxon>Pseudomonadota</taxon>
        <taxon>Gammaproteobacteria</taxon>
        <taxon>Alteromonadales</taxon>
        <taxon>Alteromonadaceae</taxon>
        <taxon>Paraglaciecola</taxon>
    </lineage>
</organism>